<reference evidence="2 3" key="1">
    <citation type="submission" date="2025-04" db="UniProtKB">
        <authorList>
            <consortium name="RefSeq"/>
        </authorList>
    </citation>
    <scope>IDENTIFICATION</scope>
    <source>
        <strain evidence="2 3">Wakin</strain>
        <tissue evidence="2 3">Muscle</tissue>
    </source>
</reference>
<name>A0A6P6L867_CARAU</name>
<proteinExistence type="predicted"/>
<sequence length="599" mass="68467">MAVFKVESEDMRIEESFRVKHEEAEEQTVEHKLSHLHPGCPGEAPKSCPAKLRIILQDHDIRKLDLPQGIPETVSELESIVRKTFVLNGNFTLHYKDADFGEEYFSLTSTSDIKDKDTIKVIHIVEPPTLTLTFTDVENSFKSASKTCIQTSVHTSVTDIYPSISSSFSESQDTLILPSPEHKTQRSQRWPTEFSVPRFAYDTELVLAAGSEAFRKDGTQLNFTPILPDILEKLAENIFQYVAYPTSAQLSDVAEALVQKYPCLKEPGSYNGCYGWRQRLKYKMGNYRAKLRGLGCPELDVNSLKKKRAHERAPAKNIKKPRKAEVNFLPPHPHGETEESLENERVELLNEIIRGVDHQIISEKMAKTFSIRRQEIVSQARPLNDLKYRWPALFDPAQINEEFRRITTVDLEATFMAKLDQYSPKLMSLVFSRGRSSKISIQHIKNMLLEDYSLERRREAAIRSLVVYFRENEEELFKEHSDYGDISNEVMKIIITRGSTISEPATARIVIEGTVVQQDLDVPRACALLMGLIYALNLSYPKELKNTFEAFQKIFLELDDMKSCPKGHFPGCIRTTNRNTEVTSAGDCSQFSTEEWRMP</sequence>
<evidence type="ECO:0000313" key="1">
    <source>
        <dbReference type="Proteomes" id="UP000515129"/>
    </source>
</evidence>
<evidence type="ECO:0000313" key="3">
    <source>
        <dbReference type="RefSeq" id="XP_026080703.1"/>
    </source>
</evidence>
<dbReference type="RefSeq" id="XP_026080699.1">
    <property type="nucleotide sequence ID" value="XM_026224914.1"/>
</dbReference>
<dbReference type="RefSeq" id="XP_026080703.1">
    <property type="nucleotide sequence ID" value="XM_026224918.1"/>
</dbReference>
<evidence type="ECO:0000313" key="2">
    <source>
        <dbReference type="RefSeq" id="XP_026080699.1"/>
    </source>
</evidence>
<organism evidence="1 2">
    <name type="scientific">Carassius auratus</name>
    <name type="common">Goldfish</name>
    <dbReference type="NCBI Taxonomy" id="7957"/>
    <lineage>
        <taxon>Eukaryota</taxon>
        <taxon>Metazoa</taxon>
        <taxon>Chordata</taxon>
        <taxon>Craniata</taxon>
        <taxon>Vertebrata</taxon>
        <taxon>Euteleostomi</taxon>
        <taxon>Actinopterygii</taxon>
        <taxon>Neopterygii</taxon>
        <taxon>Teleostei</taxon>
        <taxon>Ostariophysi</taxon>
        <taxon>Cypriniformes</taxon>
        <taxon>Cyprinidae</taxon>
        <taxon>Cyprininae</taxon>
        <taxon>Carassius</taxon>
    </lineage>
</organism>
<dbReference type="KEGG" id="caua:113057485"/>
<dbReference type="PANTHER" id="PTHR31025:SF31">
    <property type="entry name" value="SI:CH211-166E11.5"/>
    <property type="match status" value="1"/>
</dbReference>
<gene>
    <name evidence="2 3" type="primary">LOC113057485</name>
</gene>
<accession>A0A6P6L867</accession>
<keyword evidence="1" id="KW-1185">Reference proteome</keyword>
<dbReference type="OrthoDB" id="8999651at2759"/>
<dbReference type="PANTHER" id="PTHR31025">
    <property type="entry name" value="SI:CH211-196P9.1-RELATED"/>
    <property type="match status" value="1"/>
</dbReference>
<dbReference type="GeneID" id="113057485"/>
<dbReference type="AlphaFoldDB" id="A0A6P6L867"/>
<protein>
    <submittedName>
        <fullName evidence="2 3">Uncharacterized protein LOC113057485 isoform X1</fullName>
    </submittedName>
</protein>
<dbReference type="Proteomes" id="UP000515129">
    <property type="component" value="Chromosome 4"/>
</dbReference>